<keyword evidence="4 6" id="KW-1133">Transmembrane helix</keyword>
<evidence type="ECO:0000256" key="4">
    <source>
        <dbReference type="ARBA" id="ARBA00022989"/>
    </source>
</evidence>
<evidence type="ECO:0000313" key="7">
    <source>
        <dbReference type="EMBL" id="SFA92598.1"/>
    </source>
</evidence>
<dbReference type="FunFam" id="1.20.1260.100:FF:000001">
    <property type="entry name" value="translocator protein 2"/>
    <property type="match status" value="1"/>
</dbReference>
<feature type="transmembrane region" description="Helical" evidence="6">
    <location>
        <begin position="138"/>
        <end position="160"/>
    </location>
</feature>
<dbReference type="PIRSF" id="PIRSF005859">
    <property type="entry name" value="PBR"/>
    <property type="match status" value="1"/>
</dbReference>
<proteinExistence type="inferred from homology"/>
<protein>
    <submittedName>
        <fullName evidence="7">TspO and MBR related proteins</fullName>
    </submittedName>
</protein>
<sequence>MSTTKNIQSTVKLVISILTCQLVGMVTVFSTQPESNYWYNRVVIPFWKFPIYFFDPVWTILYFLMGISIWMIWISGKHKSMKKYTILIFGIQLFLSALWSLLFFNFHAQSLALFIILLLVVFLAFCIIEFFKISKMAAFLLVPSLLWVCFEAVLNFKILFLSNYNC</sequence>
<evidence type="ECO:0000256" key="1">
    <source>
        <dbReference type="ARBA" id="ARBA00004141"/>
    </source>
</evidence>
<evidence type="ECO:0000313" key="8">
    <source>
        <dbReference type="Proteomes" id="UP000199604"/>
    </source>
</evidence>
<feature type="transmembrane region" description="Helical" evidence="6">
    <location>
        <begin position="84"/>
        <end position="104"/>
    </location>
</feature>
<dbReference type="InterPro" id="IPR038330">
    <property type="entry name" value="TspO/MBR-related_sf"/>
</dbReference>
<dbReference type="STRING" id="498292.SAMN05660845_1014"/>
<dbReference type="Proteomes" id="UP000199604">
    <property type="component" value="Unassembled WGS sequence"/>
</dbReference>
<evidence type="ECO:0000256" key="6">
    <source>
        <dbReference type="SAM" id="Phobius"/>
    </source>
</evidence>
<dbReference type="EMBL" id="FOJT01000002">
    <property type="protein sequence ID" value="SFA92598.1"/>
    <property type="molecule type" value="Genomic_DNA"/>
</dbReference>
<organism evidence="7 8">
    <name type="scientific">Flavobacterium swingsii</name>
    <dbReference type="NCBI Taxonomy" id="498292"/>
    <lineage>
        <taxon>Bacteria</taxon>
        <taxon>Pseudomonadati</taxon>
        <taxon>Bacteroidota</taxon>
        <taxon>Flavobacteriia</taxon>
        <taxon>Flavobacteriales</taxon>
        <taxon>Flavobacteriaceae</taxon>
        <taxon>Flavobacterium</taxon>
    </lineage>
</organism>
<dbReference type="RefSeq" id="WP_091474596.1">
    <property type="nucleotide sequence ID" value="NZ_FOJT01000002.1"/>
</dbReference>
<name>A0A1I0WWR0_9FLAO</name>
<feature type="transmembrane region" description="Helical" evidence="6">
    <location>
        <begin position="12"/>
        <end position="31"/>
    </location>
</feature>
<keyword evidence="5 6" id="KW-0472">Membrane</keyword>
<evidence type="ECO:0000256" key="2">
    <source>
        <dbReference type="ARBA" id="ARBA00007524"/>
    </source>
</evidence>
<gene>
    <name evidence="7" type="ORF">SAMN05660845_1014</name>
</gene>
<comment type="subcellular location">
    <subcellularLocation>
        <location evidence="1">Membrane</location>
        <topology evidence="1">Multi-pass membrane protein</topology>
    </subcellularLocation>
</comment>
<dbReference type="AlphaFoldDB" id="A0A1I0WWR0"/>
<reference evidence="8" key="1">
    <citation type="submission" date="2016-10" db="EMBL/GenBank/DDBJ databases">
        <authorList>
            <person name="Varghese N."/>
            <person name="Submissions S."/>
        </authorList>
    </citation>
    <scope>NUCLEOTIDE SEQUENCE [LARGE SCALE GENOMIC DNA]</scope>
    <source>
        <strain evidence="8">DSM 21789</strain>
    </source>
</reference>
<dbReference type="OrthoDB" id="9795496at2"/>
<dbReference type="PANTHER" id="PTHR10057">
    <property type="entry name" value="PERIPHERAL-TYPE BENZODIAZEPINE RECEPTOR"/>
    <property type="match status" value="1"/>
</dbReference>
<comment type="similarity">
    <text evidence="2">Belongs to the TspO/BZRP family.</text>
</comment>
<keyword evidence="3 6" id="KW-0812">Transmembrane</keyword>
<dbReference type="PANTHER" id="PTHR10057:SF0">
    <property type="entry name" value="TRANSLOCATOR PROTEIN"/>
    <property type="match status" value="1"/>
</dbReference>
<evidence type="ECO:0000256" key="5">
    <source>
        <dbReference type="ARBA" id="ARBA00023136"/>
    </source>
</evidence>
<dbReference type="Gene3D" id="1.20.1260.100">
    <property type="entry name" value="TspO/MBR protein"/>
    <property type="match status" value="1"/>
</dbReference>
<feature type="transmembrane region" description="Helical" evidence="6">
    <location>
        <begin position="110"/>
        <end position="131"/>
    </location>
</feature>
<keyword evidence="8" id="KW-1185">Reference proteome</keyword>
<dbReference type="Pfam" id="PF03073">
    <property type="entry name" value="TspO_MBR"/>
    <property type="match status" value="1"/>
</dbReference>
<accession>A0A1I0WWR0</accession>
<dbReference type="InterPro" id="IPR004307">
    <property type="entry name" value="TspO_MBR"/>
</dbReference>
<dbReference type="GO" id="GO:0033013">
    <property type="term" value="P:tetrapyrrole metabolic process"/>
    <property type="evidence" value="ECO:0007669"/>
    <property type="project" value="UniProtKB-ARBA"/>
</dbReference>
<dbReference type="GO" id="GO:0016020">
    <property type="term" value="C:membrane"/>
    <property type="evidence" value="ECO:0007669"/>
    <property type="project" value="UniProtKB-SubCell"/>
</dbReference>
<evidence type="ECO:0000256" key="3">
    <source>
        <dbReference type="ARBA" id="ARBA00022692"/>
    </source>
</evidence>
<dbReference type="CDD" id="cd15904">
    <property type="entry name" value="TSPO_MBR"/>
    <property type="match status" value="1"/>
</dbReference>
<feature type="transmembrane region" description="Helical" evidence="6">
    <location>
        <begin position="51"/>
        <end position="72"/>
    </location>
</feature>